<dbReference type="STRING" id="317577.GCA_000419625_01340"/>
<dbReference type="PANTHER" id="PTHR32060">
    <property type="entry name" value="TAIL-SPECIFIC PROTEASE"/>
    <property type="match status" value="1"/>
</dbReference>
<dbReference type="PANTHER" id="PTHR32060:SF30">
    <property type="entry name" value="CARBOXY-TERMINAL PROCESSING PROTEASE CTPA"/>
    <property type="match status" value="1"/>
</dbReference>
<dbReference type="SUPFAM" id="SSF50156">
    <property type="entry name" value="PDZ domain-like"/>
    <property type="match status" value="1"/>
</dbReference>
<dbReference type="RefSeq" id="WP_027464072.1">
    <property type="nucleotide sequence ID" value="NZ_CP021081.1"/>
</dbReference>
<evidence type="ECO:0000259" key="2">
    <source>
        <dbReference type="PROSITE" id="PS50106"/>
    </source>
</evidence>
<dbReference type="PROSITE" id="PS50106">
    <property type="entry name" value="PDZ"/>
    <property type="match status" value="1"/>
</dbReference>
<keyword evidence="4" id="KW-1185">Reference proteome</keyword>
<dbReference type="InterPro" id="IPR001478">
    <property type="entry name" value="PDZ"/>
</dbReference>
<reference evidence="3 4" key="1">
    <citation type="submission" date="2017-05" db="EMBL/GenBank/DDBJ databases">
        <title>The complete genome sequence of Deinococcus ficus isolated from the rhizosphere of the Ficus religiosa L. in Taiwan.</title>
        <authorList>
            <person name="Wu K.-M."/>
            <person name="Liao T.-L."/>
            <person name="Liu Y.-M."/>
            <person name="Young C.-C."/>
            <person name="Tsai S.-F."/>
        </authorList>
    </citation>
    <scope>NUCLEOTIDE SEQUENCE [LARGE SCALE GENOMIC DNA]</scope>
    <source>
        <strain evidence="3 4">CC-FR2-10</strain>
    </source>
</reference>
<dbReference type="GO" id="GO:0007165">
    <property type="term" value="P:signal transduction"/>
    <property type="evidence" value="ECO:0007669"/>
    <property type="project" value="TreeGrafter"/>
</dbReference>
<dbReference type="Pfam" id="PF03572">
    <property type="entry name" value="Peptidase_S41"/>
    <property type="match status" value="1"/>
</dbReference>
<evidence type="ECO:0000313" key="3">
    <source>
        <dbReference type="EMBL" id="ASN81773.1"/>
    </source>
</evidence>
<accession>A0A221SYQ1</accession>
<dbReference type="GO" id="GO:0030288">
    <property type="term" value="C:outer membrane-bounded periplasmic space"/>
    <property type="evidence" value="ECO:0007669"/>
    <property type="project" value="TreeGrafter"/>
</dbReference>
<dbReference type="Pfam" id="PF17820">
    <property type="entry name" value="PDZ_6"/>
    <property type="match status" value="1"/>
</dbReference>
<keyword evidence="1" id="KW-0732">Signal</keyword>
<proteinExistence type="predicted"/>
<organism evidence="3 4">
    <name type="scientific">Deinococcus ficus</name>
    <dbReference type="NCBI Taxonomy" id="317577"/>
    <lineage>
        <taxon>Bacteria</taxon>
        <taxon>Thermotogati</taxon>
        <taxon>Deinococcota</taxon>
        <taxon>Deinococci</taxon>
        <taxon>Deinococcales</taxon>
        <taxon>Deinococcaceae</taxon>
        <taxon>Deinococcus</taxon>
    </lineage>
</organism>
<feature type="signal peptide" evidence="1">
    <location>
        <begin position="1"/>
        <end position="21"/>
    </location>
</feature>
<dbReference type="Gene3D" id="2.30.42.10">
    <property type="match status" value="1"/>
</dbReference>
<evidence type="ECO:0000256" key="1">
    <source>
        <dbReference type="SAM" id="SignalP"/>
    </source>
</evidence>
<dbReference type="Gene3D" id="3.90.226.10">
    <property type="entry name" value="2-enoyl-CoA Hydratase, Chain A, domain 1"/>
    <property type="match status" value="1"/>
</dbReference>
<dbReference type="CDD" id="cd06567">
    <property type="entry name" value="Peptidase_S41"/>
    <property type="match status" value="1"/>
</dbReference>
<gene>
    <name evidence="3" type="ORF">DFI_12930</name>
</gene>
<dbReference type="KEGG" id="dfc:DFI_12930"/>
<dbReference type="EMBL" id="CP021081">
    <property type="protein sequence ID" value="ASN81773.1"/>
    <property type="molecule type" value="Genomic_DNA"/>
</dbReference>
<dbReference type="InterPro" id="IPR041489">
    <property type="entry name" value="PDZ_6"/>
</dbReference>
<sequence>MKKSVLTILGLSLLLGSCNQPQVVDPNADDKTPFIPRTVSGPVTCPDGTQGSTRGVAGLLGADQKDRGNLVTLSALRQQTDLLGTVQDMLYASKSIINPLYFGYSTVDLQKLHDTTYTTFKQTYPKHLGTYYVDDTTDALMDEYINAIQDGHTYYMDAQIWKLSNDSSSNAPQATPTFGLRQTTIPGQDGLLVVNVRAEGAAFAAGLRRGDVILSVDGQALTRTIPAQVGADGSVNDSAQMAAFGKVISAAAARQAPVTFVVRRGAAQRTATLQASVLNGMEYPWGEIRNDTTGRSFYYLRVPTFMGQGVAARVHELVAEARAQGVSGLVVDLRSNGGGLLTEFVGAVGAFVPDKATQQVRYVDGTSTTFRYNAGKVYYNYSCSAPQAISAVPAASLWTGKVAVLLNGGSASASEMFSQNIKLGGQATLIGEETYGVGDTSTFHLELPGERGISVTAGRVSVGGQASTQFVTPDIAVRDDLAALAASGTDAALQTAFTELLK</sequence>
<dbReference type="SUPFAM" id="SSF52096">
    <property type="entry name" value="ClpP/crotonase"/>
    <property type="match status" value="1"/>
</dbReference>
<dbReference type="InterPro" id="IPR036034">
    <property type="entry name" value="PDZ_sf"/>
</dbReference>
<dbReference type="Proteomes" id="UP000259030">
    <property type="component" value="Chromosome"/>
</dbReference>
<dbReference type="GO" id="GO:0006508">
    <property type="term" value="P:proteolysis"/>
    <property type="evidence" value="ECO:0007669"/>
    <property type="project" value="InterPro"/>
</dbReference>
<dbReference type="AlphaFoldDB" id="A0A221SYQ1"/>
<protein>
    <recommendedName>
        <fullName evidence="2">PDZ domain-containing protein</fullName>
    </recommendedName>
</protein>
<dbReference type="InterPro" id="IPR029045">
    <property type="entry name" value="ClpP/crotonase-like_dom_sf"/>
</dbReference>
<evidence type="ECO:0000313" key="4">
    <source>
        <dbReference type="Proteomes" id="UP000259030"/>
    </source>
</evidence>
<dbReference type="SMART" id="SM00245">
    <property type="entry name" value="TSPc"/>
    <property type="match status" value="1"/>
</dbReference>
<feature type="chain" id="PRO_5011265622" description="PDZ domain-containing protein" evidence="1">
    <location>
        <begin position="22"/>
        <end position="502"/>
    </location>
</feature>
<dbReference type="GO" id="GO:0008236">
    <property type="term" value="F:serine-type peptidase activity"/>
    <property type="evidence" value="ECO:0007669"/>
    <property type="project" value="InterPro"/>
</dbReference>
<name>A0A221SYQ1_9DEIO</name>
<dbReference type="PROSITE" id="PS51257">
    <property type="entry name" value="PROKAR_LIPOPROTEIN"/>
    <property type="match status" value="1"/>
</dbReference>
<dbReference type="GO" id="GO:0004175">
    <property type="term" value="F:endopeptidase activity"/>
    <property type="evidence" value="ECO:0007669"/>
    <property type="project" value="TreeGrafter"/>
</dbReference>
<dbReference type="InterPro" id="IPR005151">
    <property type="entry name" value="Tail-specific_protease"/>
</dbReference>
<feature type="domain" description="PDZ" evidence="2">
    <location>
        <begin position="160"/>
        <end position="221"/>
    </location>
</feature>